<name>A0A3S2UY64_9BURK</name>
<evidence type="ECO:0000313" key="4">
    <source>
        <dbReference type="Proteomes" id="UP000288587"/>
    </source>
</evidence>
<protein>
    <recommendedName>
        <fullName evidence="5">Penicillin-binding protein activator LpoB</fullName>
    </recommendedName>
</protein>
<gene>
    <name evidence="3" type="ORF">EOD73_02700</name>
</gene>
<dbReference type="OrthoDB" id="8617715at2"/>
<evidence type="ECO:0000313" key="3">
    <source>
        <dbReference type="EMBL" id="RVT87944.1"/>
    </source>
</evidence>
<reference evidence="3 4" key="1">
    <citation type="submission" date="2019-01" db="EMBL/GenBank/DDBJ databases">
        <authorList>
            <person name="Chen W.-M."/>
        </authorList>
    </citation>
    <scope>NUCLEOTIDE SEQUENCE [LARGE SCALE GENOMIC DNA]</scope>
    <source>
        <strain evidence="3 4">CCP-18</strain>
    </source>
</reference>
<feature type="chain" id="PRO_5018635594" description="Penicillin-binding protein activator LpoB" evidence="2">
    <location>
        <begin position="24"/>
        <end position="289"/>
    </location>
</feature>
<dbReference type="AlphaFoldDB" id="A0A3S2UY64"/>
<evidence type="ECO:0008006" key="5">
    <source>
        <dbReference type="Google" id="ProtNLM"/>
    </source>
</evidence>
<dbReference type="Proteomes" id="UP000288587">
    <property type="component" value="Unassembled WGS sequence"/>
</dbReference>
<evidence type="ECO:0000256" key="1">
    <source>
        <dbReference type="SAM" id="MobiDB-lite"/>
    </source>
</evidence>
<comment type="caution">
    <text evidence="3">The sequence shown here is derived from an EMBL/GenBank/DDBJ whole genome shotgun (WGS) entry which is preliminary data.</text>
</comment>
<feature type="region of interest" description="Disordered" evidence="1">
    <location>
        <begin position="266"/>
        <end position="289"/>
    </location>
</feature>
<evidence type="ECO:0000256" key="2">
    <source>
        <dbReference type="SAM" id="SignalP"/>
    </source>
</evidence>
<dbReference type="EMBL" id="SACM01000001">
    <property type="protein sequence ID" value="RVT87944.1"/>
    <property type="molecule type" value="Genomic_DNA"/>
</dbReference>
<proteinExistence type="predicted"/>
<keyword evidence="2" id="KW-0732">Signal</keyword>
<feature type="compositionally biased region" description="Low complexity" evidence="1">
    <location>
        <begin position="266"/>
        <end position="282"/>
    </location>
</feature>
<keyword evidence="4" id="KW-1185">Reference proteome</keyword>
<accession>A0A3S2UY64</accession>
<feature type="signal peptide" evidence="2">
    <location>
        <begin position="1"/>
        <end position="23"/>
    </location>
</feature>
<sequence>MNQFFKGALASVSALLLCQAAWAQPAPGSKPPPSVVVTDLAYTREVAQYFEVATAKSSGGVSANQHGIVGTHQSSGTYVAGTYNYVEQRELGSFSNDIKGAILKGGALRLIQGKRFDAGAPQLTKAEQVLNQVQTGKMAAPPARQPEVHDIVARIKKGEFNGADYVLFGTLSSLQFRDSLSPLQGTNSLTHQFTLDLVADFSLISTKTFEIRASFSAQGAGGDTKLISSRGDVMPPNRGKVIRETSQSLAASVYQQLADQVGLELPEAPAAERQAPARQAPRSETTILR</sequence>
<organism evidence="3 4">
    <name type="scientific">Inhella crocodyli</name>
    <dbReference type="NCBI Taxonomy" id="2499851"/>
    <lineage>
        <taxon>Bacteria</taxon>
        <taxon>Pseudomonadati</taxon>
        <taxon>Pseudomonadota</taxon>
        <taxon>Betaproteobacteria</taxon>
        <taxon>Burkholderiales</taxon>
        <taxon>Sphaerotilaceae</taxon>
        <taxon>Inhella</taxon>
    </lineage>
</organism>
<feature type="region of interest" description="Disordered" evidence="1">
    <location>
        <begin position="220"/>
        <end position="239"/>
    </location>
</feature>